<dbReference type="Gene3D" id="3.40.50.880">
    <property type="match status" value="1"/>
</dbReference>
<dbReference type="InterPro" id="IPR029062">
    <property type="entry name" value="Class_I_gatase-like"/>
</dbReference>
<name>A0A1F5ZGK3_9BACT</name>
<organism evidence="2 3">
    <name type="scientific">Candidatus Gottesmanbacteria bacterium RBG_13_45_10</name>
    <dbReference type="NCBI Taxonomy" id="1798370"/>
    <lineage>
        <taxon>Bacteria</taxon>
        <taxon>Candidatus Gottesmaniibacteriota</taxon>
    </lineage>
</organism>
<dbReference type="PANTHER" id="PTHR42695:SF5">
    <property type="entry name" value="GLUTAMINE AMIDOTRANSFERASE YLR126C-RELATED"/>
    <property type="match status" value="1"/>
</dbReference>
<dbReference type="PANTHER" id="PTHR42695">
    <property type="entry name" value="GLUTAMINE AMIDOTRANSFERASE YLR126C-RELATED"/>
    <property type="match status" value="1"/>
</dbReference>
<dbReference type="InterPro" id="IPR017926">
    <property type="entry name" value="GATASE"/>
</dbReference>
<protein>
    <recommendedName>
        <fullName evidence="1">Glutamine amidotransferase domain-containing protein</fullName>
    </recommendedName>
</protein>
<dbReference type="Pfam" id="PF00117">
    <property type="entry name" value="GATase"/>
    <property type="match status" value="1"/>
</dbReference>
<dbReference type="SUPFAM" id="SSF52317">
    <property type="entry name" value="Class I glutamine amidotransferase-like"/>
    <property type="match status" value="1"/>
</dbReference>
<dbReference type="AlphaFoldDB" id="A0A1F5ZGK3"/>
<evidence type="ECO:0000259" key="1">
    <source>
        <dbReference type="Pfam" id="PF00117"/>
    </source>
</evidence>
<dbReference type="CDD" id="cd01741">
    <property type="entry name" value="GATase1_1"/>
    <property type="match status" value="1"/>
</dbReference>
<evidence type="ECO:0000313" key="3">
    <source>
        <dbReference type="Proteomes" id="UP000177268"/>
    </source>
</evidence>
<dbReference type="EMBL" id="MFIZ01000025">
    <property type="protein sequence ID" value="OGG11511.1"/>
    <property type="molecule type" value="Genomic_DNA"/>
</dbReference>
<dbReference type="PROSITE" id="PS51273">
    <property type="entry name" value="GATASE_TYPE_1"/>
    <property type="match status" value="1"/>
</dbReference>
<gene>
    <name evidence="2" type="ORF">A2Z00_02665</name>
</gene>
<dbReference type="Proteomes" id="UP000177268">
    <property type="component" value="Unassembled WGS sequence"/>
</dbReference>
<evidence type="ECO:0000313" key="2">
    <source>
        <dbReference type="EMBL" id="OGG11511.1"/>
    </source>
</evidence>
<dbReference type="GO" id="GO:0005829">
    <property type="term" value="C:cytosol"/>
    <property type="evidence" value="ECO:0007669"/>
    <property type="project" value="TreeGrafter"/>
</dbReference>
<dbReference type="NCBIfam" id="NF006562">
    <property type="entry name" value="PRK09065.1"/>
    <property type="match status" value="1"/>
</dbReference>
<dbReference type="STRING" id="1798370.A2Z00_02665"/>
<comment type="caution">
    <text evidence="2">The sequence shown here is derived from an EMBL/GenBank/DDBJ whole genome shotgun (WGS) entry which is preliminary data.</text>
</comment>
<feature type="domain" description="Glutamine amidotransferase" evidence="1">
    <location>
        <begin position="55"/>
        <end position="195"/>
    </location>
</feature>
<reference evidence="2 3" key="1">
    <citation type="journal article" date="2016" name="Nat. Commun.">
        <title>Thousands of microbial genomes shed light on interconnected biogeochemical processes in an aquifer system.</title>
        <authorList>
            <person name="Anantharaman K."/>
            <person name="Brown C.T."/>
            <person name="Hug L.A."/>
            <person name="Sharon I."/>
            <person name="Castelle C.J."/>
            <person name="Probst A.J."/>
            <person name="Thomas B.C."/>
            <person name="Singh A."/>
            <person name="Wilkins M.J."/>
            <person name="Karaoz U."/>
            <person name="Brodie E.L."/>
            <person name="Williams K.H."/>
            <person name="Hubbard S.S."/>
            <person name="Banfield J.F."/>
        </authorList>
    </citation>
    <scope>NUCLEOTIDE SEQUENCE [LARGE SCALE GENOMIC DNA]</scope>
</reference>
<accession>A0A1F5ZGK3</accession>
<dbReference type="InterPro" id="IPR044992">
    <property type="entry name" value="ChyE-like"/>
</dbReference>
<sequence>MDSSKTIAIFEANPPSPVFENKSAQASWFADILAGIDPKLTVRTYRVFSNEFPVSLDSIDGIIVTGSSKEVYDGDSWITTTAGWVKQAQRQGIPVLGVCFGHQIIAQAFGGTVTPNPKGREMGTCSISLVDAAAGDPLFRGLPKTVSVQESHKSAVVKLPKAAKVLGENKYGVQAFRMGEDKTWGVQFHPELDAEVLKKVVEYRKDILREEGLDAQKIAQGIHPTQQARGILKNFLDIVYENTKS</sequence>
<proteinExistence type="predicted"/>